<protein>
    <submittedName>
        <fullName evidence="1">Fido domain-containing protein</fullName>
    </submittedName>
</protein>
<dbReference type="EMBL" id="JAGIZQ010000001">
    <property type="protein sequence ID" value="KAH6650447.1"/>
    <property type="molecule type" value="Genomic_DNA"/>
</dbReference>
<evidence type="ECO:0000313" key="1">
    <source>
        <dbReference type="EMBL" id="KAH6650447.1"/>
    </source>
</evidence>
<organism evidence="1 2">
    <name type="scientific">Chaetomium tenue</name>
    <dbReference type="NCBI Taxonomy" id="1854479"/>
    <lineage>
        <taxon>Eukaryota</taxon>
        <taxon>Fungi</taxon>
        <taxon>Dikarya</taxon>
        <taxon>Ascomycota</taxon>
        <taxon>Pezizomycotina</taxon>
        <taxon>Sordariomycetes</taxon>
        <taxon>Sordariomycetidae</taxon>
        <taxon>Sordariales</taxon>
        <taxon>Chaetomiaceae</taxon>
        <taxon>Chaetomium</taxon>
    </lineage>
</organism>
<accession>A0ACB7PQ75</accession>
<comment type="caution">
    <text evidence="1">The sequence shown here is derived from an EMBL/GenBank/DDBJ whole genome shotgun (WGS) entry which is preliminary data.</text>
</comment>
<dbReference type="Proteomes" id="UP000724584">
    <property type="component" value="Unassembled WGS sequence"/>
</dbReference>
<sequence>MRNLAQDIPAAISTGRWPSWKLENSQTFTVRLAHELREEARRERFVADPANIIDKVRAGSQRSSSAQSVEAWEALEAALIRLVYGSNMIESAGNTLKITLKLCQAVFRGEGISTDIEERDPEYQEQLEHLVAANRPAGRQHVIRSRQEIVQHAQALNHMIDHIVLNKEPWSEDLILETHRILHHGLDDEVESGKYREYEVAVKYEKPGQKGKSSLCMRARAIPGYMKEMVEHLNQEIAQGEESGSLDPYTLAARYHHQFVNIHPFGDGNGRIILNCLLLRYAGHTSDIGLDPDERDHYIAIATRASRVFHSEDMEVDFDQHTGHRELAKFILAKSKRNLERLWNWASKGKGAGDEAK</sequence>
<keyword evidence="2" id="KW-1185">Reference proteome</keyword>
<evidence type="ECO:0000313" key="2">
    <source>
        <dbReference type="Proteomes" id="UP000724584"/>
    </source>
</evidence>
<name>A0ACB7PQ75_9PEZI</name>
<gene>
    <name evidence="1" type="ORF">F5144DRAFT_556221</name>
</gene>
<reference evidence="1 2" key="1">
    <citation type="journal article" date="2021" name="Nat. Commun.">
        <title>Genetic determinants of endophytism in the Arabidopsis root mycobiome.</title>
        <authorList>
            <person name="Mesny F."/>
            <person name="Miyauchi S."/>
            <person name="Thiergart T."/>
            <person name="Pickel B."/>
            <person name="Atanasova L."/>
            <person name="Karlsson M."/>
            <person name="Huettel B."/>
            <person name="Barry K.W."/>
            <person name="Haridas S."/>
            <person name="Chen C."/>
            <person name="Bauer D."/>
            <person name="Andreopoulos W."/>
            <person name="Pangilinan J."/>
            <person name="LaButti K."/>
            <person name="Riley R."/>
            <person name="Lipzen A."/>
            <person name="Clum A."/>
            <person name="Drula E."/>
            <person name="Henrissat B."/>
            <person name="Kohler A."/>
            <person name="Grigoriev I.V."/>
            <person name="Martin F.M."/>
            <person name="Hacquard S."/>
        </authorList>
    </citation>
    <scope>NUCLEOTIDE SEQUENCE [LARGE SCALE GENOMIC DNA]</scope>
    <source>
        <strain evidence="1 2">MPI-SDFR-AT-0079</strain>
    </source>
</reference>
<proteinExistence type="predicted"/>